<feature type="domain" description="Solute-binding protein family 5" evidence="2">
    <location>
        <begin position="71"/>
        <end position="425"/>
    </location>
</feature>
<dbReference type="GO" id="GO:1904680">
    <property type="term" value="F:peptide transmembrane transporter activity"/>
    <property type="evidence" value="ECO:0007669"/>
    <property type="project" value="TreeGrafter"/>
</dbReference>
<accession>A0A063Y0U2</accession>
<dbReference type="STRING" id="267850.ADINL_2691"/>
<dbReference type="Pfam" id="PF00496">
    <property type="entry name" value="SBP_bac_5"/>
    <property type="match status" value="1"/>
</dbReference>
<dbReference type="OrthoDB" id="9801912at2"/>
<evidence type="ECO:0000313" key="4">
    <source>
        <dbReference type="Proteomes" id="UP000027318"/>
    </source>
</evidence>
<dbReference type="CDD" id="cd08490">
    <property type="entry name" value="PBP2_NikA_DppA_OppA_like_3"/>
    <property type="match status" value="1"/>
</dbReference>
<evidence type="ECO:0000256" key="1">
    <source>
        <dbReference type="SAM" id="SignalP"/>
    </source>
</evidence>
<dbReference type="Gene3D" id="3.10.105.10">
    <property type="entry name" value="Dipeptide-binding Protein, Domain 3"/>
    <property type="match status" value="1"/>
</dbReference>
<dbReference type="InterPro" id="IPR039424">
    <property type="entry name" value="SBP_5"/>
</dbReference>
<dbReference type="PATRIC" id="fig|267850.7.peg.2644"/>
<sequence>MCYLKRIVCFGLLIGCLFSPSVLAQPANNHLTIGGPFEFTTLNPSQNGYVFTRMQVVETLVDVSPEGELLAGLATHWDVSDDQLSWRFHLRDGVVFHDGRVMDAASVEQSLSHALQQHGPLAQAPVERLAVDGDALVIELSQPYQLLPAVLAHYSTVVISPDSFDDQGRITRLLGSGPFKIAVFAPPHKLGVERFEDYWGQVAAIASAEYLTGHRGESRVLQARSGQADIIYTVDPASTGMLNRVSHVQVQSDLIPRAILIKLDSGHAFLKEVEARQALSLALDRSGIARAVLRAPGSEANQLIPAPLADWHLADLPPIERDLQQAAALLDDLGWEMGRDGVRVRDNQRFSLNLITYADRPELTVVATAIQAQLAELGVEVRVSVTNSSAIPAGHQDGSLEMALIARNYGFIADPLGVMLSDFGSPQGGDWGAMQWNNTDVAELLKRLEGEMDADTYHATAQRIAALLADELPLIPVTFYTQLTAVNQRVENFRFDPFERSYYLNEMELSQ</sequence>
<keyword evidence="1" id="KW-0732">Signal</keyword>
<dbReference type="InterPro" id="IPR030678">
    <property type="entry name" value="Peptide/Ni-bd"/>
</dbReference>
<dbReference type="GO" id="GO:0015833">
    <property type="term" value="P:peptide transport"/>
    <property type="evidence" value="ECO:0007669"/>
    <property type="project" value="TreeGrafter"/>
</dbReference>
<dbReference type="SUPFAM" id="SSF53850">
    <property type="entry name" value="Periplasmic binding protein-like II"/>
    <property type="match status" value="1"/>
</dbReference>
<gene>
    <name evidence="3" type="ORF">ADINL_2691</name>
</gene>
<dbReference type="AlphaFoldDB" id="A0A063Y0U2"/>
<dbReference type="GO" id="GO:0043190">
    <property type="term" value="C:ATP-binding cassette (ABC) transporter complex"/>
    <property type="evidence" value="ECO:0007669"/>
    <property type="project" value="InterPro"/>
</dbReference>
<protein>
    <submittedName>
        <fullName evidence="3">Oligopeptide ABC transporter, periplasmic oligopeptide-binding protein OppA</fullName>
    </submittedName>
</protein>
<feature type="chain" id="PRO_5001620062" evidence="1">
    <location>
        <begin position="25"/>
        <end position="511"/>
    </location>
</feature>
<dbReference type="PANTHER" id="PTHR30290:SF83">
    <property type="entry name" value="ABC TRANSPORTER SUBSTRATE-BINDING PROTEIN"/>
    <property type="match status" value="1"/>
</dbReference>
<dbReference type="GO" id="GO:0030288">
    <property type="term" value="C:outer membrane-bounded periplasmic space"/>
    <property type="evidence" value="ECO:0007669"/>
    <property type="project" value="UniProtKB-ARBA"/>
</dbReference>
<dbReference type="Gene3D" id="3.40.190.10">
    <property type="entry name" value="Periplasmic binding protein-like II"/>
    <property type="match status" value="1"/>
</dbReference>
<evidence type="ECO:0000259" key="2">
    <source>
        <dbReference type="Pfam" id="PF00496"/>
    </source>
</evidence>
<proteinExistence type="predicted"/>
<dbReference type="PIRSF" id="PIRSF002741">
    <property type="entry name" value="MppA"/>
    <property type="match status" value="1"/>
</dbReference>
<dbReference type="RefSeq" id="WP_036549127.1">
    <property type="nucleotide sequence ID" value="NZ_JMSZ01000036.1"/>
</dbReference>
<dbReference type="Proteomes" id="UP000027318">
    <property type="component" value="Unassembled WGS sequence"/>
</dbReference>
<evidence type="ECO:0000313" key="3">
    <source>
        <dbReference type="EMBL" id="KDE38790.1"/>
    </source>
</evidence>
<dbReference type="EMBL" id="JMSZ01000036">
    <property type="protein sequence ID" value="KDE38790.1"/>
    <property type="molecule type" value="Genomic_DNA"/>
</dbReference>
<dbReference type="PANTHER" id="PTHR30290">
    <property type="entry name" value="PERIPLASMIC BINDING COMPONENT OF ABC TRANSPORTER"/>
    <property type="match status" value="1"/>
</dbReference>
<keyword evidence="4" id="KW-1185">Reference proteome</keyword>
<name>A0A063Y0U2_9GAMM</name>
<comment type="caution">
    <text evidence="3">The sequence shown here is derived from an EMBL/GenBank/DDBJ whole genome shotgun (WGS) entry which is preliminary data.</text>
</comment>
<reference evidence="3 4" key="1">
    <citation type="journal article" date="2005" name="Int. J. Syst. Evol. Microbiol.">
        <title>Nitrincola lacisaponensis gen. nov., sp. nov., a novel alkaliphilic bacterium isolated from an alkaline, saline lake.</title>
        <authorList>
            <person name="Dimitriu P.A."/>
            <person name="Shukla S.K."/>
            <person name="Conradt J."/>
            <person name="Marquez M.C."/>
            <person name="Ventosa A."/>
            <person name="Maglia A."/>
            <person name="Peyton B.M."/>
            <person name="Pinkart H.C."/>
            <person name="Mormile M.R."/>
        </authorList>
    </citation>
    <scope>NUCLEOTIDE SEQUENCE [LARGE SCALE GENOMIC DNA]</scope>
    <source>
        <strain evidence="3 4">4CA</strain>
    </source>
</reference>
<feature type="signal peptide" evidence="1">
    <location>
        <begin position="1"/>
        <end position="24"/>
    </location>
</feature>
<dbReference type="InterPro" id="IPR000914">
    <property type="entry name" value="SBP_5_dom"/>
</dbReference>
<organism evidence="3 4">
    <name type="scientific">Nitrincola lacisaponensis</name>
    <dbReference type="NCBI Taxonomy" id="267850"/>
    <lineage>
        <taxon>Bacteria</taxon>
        <taxon>Pseudomonadati</taxon>
        <taxon>Pseudomonadota</taxon>
        <taxon>Gammaproteobacteria</taxon>
        <taxon>Oceanospirillales</taxon>
        <taxon>Oceanospirillaceae</taxon>
        <taxon>Nitrincola</taxon>
    </lineage>
</organism>